<name>A0A1I6AWM4_HYMAR</name>
<dbReference type="STRING" id="1227077.SAMN04515668_3970"/>
<organism evidence="2 3">
    <name type="scientific">Hymenobacter arizonensis</name>
    <name type="common">Siccationidurans arizonensis</name>
    <dbReference type="NCBI Taxonomy" id="1227077"/>
    <lineage>
        <taxon>Bacteria</taxon>
        <taxon>Pseudomonadati</taxon>
        <taxon>Bacteroidota</taxon>
        <taxon>Cytophagia</taxon>
        <taxon>Cytophagales</taxon>
        <taxon>Hymenobacteraceae</taxon>
        <taxon>Hymenobacter</taxon>
    </lineage>
</organism>
<feature type="transmembrane region" description="Helical" evidence="1">
    <location>
        <begin position="364"/>
        <end position="383"/>
    </location>
</feature>
<evidence type="ECO:0000256" key="1">
    <source>
        <dbReference type="SAM" id="Phobius"/>
    </source>
</evidence>
<feature type="transmembrane region" description="Helical" evidence="1">
    <location>
        <begin position="206"/>
        <end position="227"/>
    </location>
</feature>
<protein>
    <recommendedName>
        <fullName evidence="4">4-amino-4-deoxy-L-arabinose transferase</fullName>
    </recommendedName>
</protein>
<evidence type="ECO:0000313" key="2">
    <source>
        <dbReference type="EMBL" id="SFQ73029.1"/>
    </source>
</evidence>
<feature type="transmembrane region" description="Helical" evidence="1">
    <location>
        <begin position="30"/>
        <end position="49"/>
    </location>
</feature>
<feature type="transmembrane region" description="Helical" evidence="1">
    <location>
        <begin position="239"/>
        <end position="256"/>
    </location>
</feature>
<accession>A0A1I6AWM4</accession>
<keyword evidence="1" id="KW-1133">Transmembrane helix</keyword>
<proteinExistence type="predicted"/>
<evidence type="ECO:0008006" key="4">
    <source>
        <dbReference type="Google" id="ProtNLM"/>
    </source>
</evidence>
<reference evidence="3" key="1">
    <citation type="submission" date="2016-10" db="EMBL/GenBank/DDBJ databases">
        <authorList>
            <person name="Varghese N."/>
            <person name="Submissions S."/>
        </authorList>
    </citation>
    <scope>NUCLEOTIDE SEQUENCE [LARGE SCALE GENOMIC DNA]</scope>
    <source>
        <strain evidence="3">OR362-8,ATCC BAA-1266,JCM 13504</strain>
    </source>
</reference>
<feature type="transmembrane region" description="Helical" evidence="1">
    <location>
        <begin position="330"/>
        <end position="352"/>
    </location>
</feature>
<dbReference type="Pfam" id="PF19528">
    <property type="entry name" value="DUF6056"/>
    <property type="match status" value="1"/>
</dbReference>
<gene>
    <name evidence="2" type="ORF">SAMN04515668_3970</name>
</gene>
<dbReference type="Proteomes" id="UP000199029">
    <property type="component" value="Unassembled WGS sequence"/>
</dbReference>
<sequence length="512" mass="56615">MQPCPDTLGSGLFISASTVFLLKTLSPRILFFRLGLLLALAPFFLLTAYNQPFFDDFRNAYWTRAHGTWGVQAWLFETWTGRFTSTFFMTVLNPVTYGWLGGVKLVAAVLIVVQWASIGHFLRALFHTALRVAFSWQDAFWCAALLLALFCNAAPAPFSFLYWFCGAVAYQIPLIGLLNFTALALRSGWGIPANRWQSAFLACGPLVLALAGNELTLVQALPILALLGYALPASSRPQWWLWLAIGAMAAALATVAPGNWVRARAMAPDDALQAYRWLVLLPRTAYSAMLFLARPLTALSLLAAVAMGLWLGYRQRAAGTASLRLAPRQWGAVLLAFGILNGIGFLLFRYLTVAAPLLRAQNEILLVMLISVAAVAWAAAQQLPEPHFWFPRRLRHSSLLILGLFGLSASGHVPEAWRELLTSAAPFDAQMQARFARLRSTSRAQEPTVTLPPLRLPYGHILIPLRQFSNFIEFDIDLTPGCEGNINGVMERYFEVPDVCCDTRAPALNKQK</sequence>
<dbReference type="EMBL" id="FOXS01000006">
    <property type="protein sequence ID" value="SFQ73029.1"/>
    <property type="molecule type" value="Genomic_DNA"/>
</dbReference>
<feature type="transmembrane region" description="Helical" evidence="1">
    <location>
        <begin position="97"/>
        <end position="118"/>
    </location>
</feature>
<dbReference type="InterPro" id="IPR045691">
    <property type="entry name" value="DUF6056"/>
</dbReference>
<dbReference type="AlphaFoldDB" id="A0A1I6AWM4"/>
<keyword evidence="3" id="KW-1185">Reference proteome</keyword>
<keyword evidence="1" id="KW-0812">Transmembrane</keyword>
<keyword evidence="1" id="KW-0472">Membrane</keyword>
<evidence type="ECO:0000313" key="3">
    <source>
        <dbReference type="Proteomes" id="UP000199029"/>
    </source>
</evidence>
<feature type="transmembrane region" description="Helical" evidence="1">
    <location>
        <begin position="285"/>
        <end position="310"/>
    </location>
</feature>
<feature type="transmembrane region" description="Helical" evidence="1">
    <location>
        <begin position="139"/>
        <end position="155"/>
    </location>
</feature>
<feature type="transmembrane region" description="Helical" evidence="1">
    <location>
        <begin position="161"/>
        <end position="185"/>
    </location>
</feature>